<feature type="transmembrane region" description="Helical" evidence="1">
    <location>
        <begin position="47"/>
        <end position="69"/>
    </location>
</feature>
<organism evidence="2">
    <name type="scientific">Hexamita inflata</name>
    <dbReference type="NCBI Taxonomy" id="28002"/>
    <lineage>
        <taxon>Eukaryota</taxon>
        <taxon>Metamonada</taxon>
        <taxon>Diplomonadida</taxon>
        <taxon>Hexamitidae</taxon>
        <taxon>Hexamitinae</taxon>
        <taxon>Hexamita</taxon>
    </lineage>
</organism>
<dbReference type="EMBL" id="CATOUU010000444">
    <property type="protein sequence ID" value="CAI9930044.1"/>
    <property type="molecule type" value="Genomic_DNA"/>
</dbReference>
<protein>
    <submittedName>
        <fullName evidence="3">Hypothetical_protein</fullName>
    </submittedName>
</protein>
<dbReference type="AlphaFoldDB" id="A0AA86P192"/>
<keyword evidence="1" id="KW-0472">Membrane</keyword>
<keyword evidence="1" id="KW-1133">Transmembrane helix</keyword>
<keyword evidence="4" id="KW-1185">Reference proteome</keyword>
<sequence length="108" mass="12903">MPIHYSGDYLKLLFQILSGSVSYSKSLKHQRYAPSFKRTNQFMRFSFSWLFGSFYYLCFKISSMFSILFRDFIRSLDINDIQILNFAGRRTIITKLVYSSQNFIQYVI</sequence>
<evidence type="ECO:0000313" key="2">
    <source>
        <dbReference type="EMBL" id="CAI9930044.1"/>
    </source>
</evidence>
<gene>
    <name evidence="2" type="ORF">HINF_LOCUS17689</name>
    <name evidence="3" type="ORF">HINF_LOCUS25133</name>
</gene>
<proteinExistence type="predicted"/>
<keyword evidence="1" id="KW-0812">Transmembrane</keyword>
<accession>A0AA86P192</accession>
<dbReference type="Proteomes" id="UP001642409">
    <property type="component" value="Unassembled WGS sequence"/>
</dbReference>
<name>A0AA86P192_9EUKA</name>
<reference evidence="2" key="1">
    <citation type="submission" date="2023-06" db="EMBL/GenBank/DDBJ databases">
        <authorList>
            <person name="Kurt Z."/>
        </authorList>
    </citation>
    <scope>NUCLEOTIDE SEQUENCE</scope>
</reference>
<comment type="caution">
    <text evidence="2">The sequence shown here is derived from an EMBL/GenBank/DDBJ whole genome shotgun (WGS) entry which is preliminary data.</text>
</comment>
<evidence type="ECO:0000256" key="1">
    <source>
        <dbReference type="SAM" id="Phobius"/>
    </source>
</evidence>
<dbReference type="EMBL" id="CAXDID020000074">
    <property type="protein sequence ID" value="CAL6015745.1"/>
    <property type="molecule type" value="Genomic_DNA"/>
</dbReference>
<evidence type="ECO:0000313" key="4">
    <source>
        <dbReference type="Proteomes" id="UP001642409"/>
    </source>
</evidence>
<evidence type="ECO:0000313" key="3">
    <source>
        <dbReference type="EMBL" id="CAL6015745.1"/>
    </source>
</evidence>
<reference evidence="3 4" key="2">
    <citation type="submission" date="2024-07" db="EMBL/GenBank/DDBJ databases">
        <authorList>
            <person name="Akdeniz Z."/>
        </authorList>
    </citation>
    <scope>NUCLEOTIDE SEQUENCE [LARGE SCALE GENOMIC DNA]</scope>
</reference>